<keyword evidence="3" id="KW-1185">Reference proteome</keyword>
<evidence type="ECO:0000313" key="3">
    <source>
        <dbReference type="Proteomes" id="UP000441399"/>
    </source>
</evidence>
<protein>
    <submittedName>
        <fullName evidence="2">Uncharacterized protein</fullName>
    </submittedName>
</protein>
<dbReference type="OrthoDB" id="196134at2"/>
<keyword evidence="1" id="KW-0812">Transmembrane</keyword>
<gene>
    <name evidence="2" type="ORF">OPDIPICF_00773</name>
</gene>
<reference evidence="2 3" key="1">
    <citation type="submission" date="2019-11" db="EMBL/GenBank/DDBJ databases">
        <authorList>
            <person name="Holert J."/>
        </authorList>
    </citation>
    <scope>NUCLEOTIDE SEQUENCE [LARGE SCALE GENOMIC DNA]</scope>
    <source>
        <strain evidence="2">SB11_3</strain>
    </source>
</reference>
<name>A0A5S9N863_9GAMM</name>
<proteinExistence type="predicted"/>
<accession>A0A5S9N863</accession>
<feature type="transmembrane region" description="Helical" evidence="1">
    <location>
        <begin position="6"/>
        <end position="27"/>
    </location>
</feature>
<dbReference type="EMBL" id="CACSIO010000001">
    <property type="protein sequence ID" value="CAA0085096.1"/>
    <property type="molecule type" value="Genomic_DNA"/>
</dbReference>
<sequence>MNSINIEFWLGQIFTLVATIVGVYLAANSGFEKAIEFESLQSKRSAYFVNRALYNELSANLEEIDAWVEEFNKDPMHNAMDMRAESYQLDTFLWETMQEGSSIFEVPYQQVKIISGFYGSVEHLRGVMLSGNPFEAPKAAKSLANLTSGLKNDFMPTFKNLLEVNEAHLAKRGIQFD</sequence>
<keyword evidence="1" id="KW-0472">Membrane</keyword>
<keyword evidence="1" id="KW-1133">Transmembrane helix</keyword>
<evidence type="ECO:0000313" key="2">
    <source>
        <dbReference type="EMBL" id="CAA0085096.1"/>
    </source>
</evidence>
<dbReference type="Proteomes" id="UP000441399">
    <property type="component" value="Unassembled WGS sequence"/>
</dbReference>
<dbReference type="AlphaFoldDB" id="A0A5S9N863"/>
<evidence type="ECO:0000256" key="1">
    <source>
        <dbReference type="SAM" id="Phobius"/>
    </source>
</evidence>
<organism evidence="2 3">
    <name type="scientific">BD1-7 clade bacterium</name>
    <dbReference type="NCBI Taxonomy" id="2029982"/>
    <lineage>
        <taxon>Bacteria</taxon>
        <taxon>Pseudomonadati</taxon>
        <taxon>Pseudomonadota</taxon>
        <taxon>Gammaproteobacteria</taxon>
        <taxon>Cellvibrionales</taxon>
        <taxon>Spongiibacteraceae</taxon>
        <taxon>BD1-7 clade</taxon>
    </lineage>
</organism>